<dbReference type="AlphaFoldDB" id="A0A3D9DSM2"/>
<protein>
    <recommendedName>
        <fullName evidence="5">Lipoprotein</fullName>
    </recommendedName>
</protein>
<dbReference type="EMBL" id="QRDJ01000009">
    <property type="protein sequence ID" value="REC93747.1"/>
    <property type="molecule type" value="Genomic_DNA"/>
</dbReference>
<evidence type="ECO:0000313" key="4">
    <source>
        <dbReference type="Proteomes" id="UP000256334"/>
    </source>
</evidence>
<feature type="signal peptide" evidence="2">
    <location>
        <begin position="1"/>
        <end position="26"/>
    </location>
</feature>
<feature type="compositionally biased region" description="Low complexity" evidence="1">
    <location>
        <begin position="29"/>
        <end position="54"/>
    </location>
</feature>
<feature type="compositionally biased region" description="Polar residues" evidence="1">
    <location>
        <begin position="89"/>
        <end position="103"/>
    </location>
</feature>
<sequence>MKKGLTMGALAAAVMLAAGCSSSGGAPENSGASQSGMSQGGQASQGNMSQSGGASRPGSEMSTQPGASETPTGTSHGSPTEESPGGGIDSNNDTMPSNTQSNM</sequence>
<dbReference type="Proteomes" id="UP000256334">
    <property type="component" value="Unassembled WGS sequence"/>
</dbReference>
<keyword evidence="2" id="KW-0732">Signal</keyword>
<accession>A0A3D9DSM2</accession>
<comment type="caution">
    <text evidence="3">The sequence shown here is derived from an EMBL/GenBank/DDBJ whole genome shotgun (WGS) entry which is preliminary data.</text>
</comment>
<feature type="chain" id="PRO_5017616056" description="Lipoprotein" evidence="2">
    <location>
        <begin position="27"/>
        <end position="103"/>
    </location>
</feature>
<organism evidence="3 4">
    <name type="scientific">Kushneria indalinina DSM 14324</name>
    <dbReference type="NCBI Taxonomy" id="1122140"/>
    <lineage>
        <taxon>Bacteria</taxon>
        <taxon>Pseudomonadati</taxon>
        <taxon>Pseudomonadota</taxon>
        <taxon>Gammaproteobacteria</taxon>
        <taxon>Oceanospirillales</taxon>
        <taxon>Halomonadaceae</taxon>
        <taxon>Kushneria</taxon>
    </lineage>
</organism>
<feature type="region of interest" description="Disordered" evidence="1">
    <location>
        <begin position="20"/>
        <end position="103"/>
    </location>
</feature>
<reference evidence="3 4" key="1">
    <citation type="submission" date="2018-07" db="EMBL/GenBank/DDBJ databases">
        <title>Genomic Encyclopedia of Type Strains, Phase IV (KMG-IV): sequencing the most valuable type-strain genomes for metagenomic binning, comparative biology and taxonomic classification.</title>
        <authorList>
            <person name="Goeker M."/>
        </authorList>
    </citation>
    <scope>NUCLEOTIDE SEQUENCE [LARGE SCALE GENOMIC DNA]</scope>
    <source>
        <strain evidence="3 4">DSM 14324</strain>
    </source>
</reference>
<keyword evidence="4" id="KW-1185">Reference proteome</keyword>
<dbReference type="RefSeq" id="WP_147301552.1">
    <property type="nucleotide sequence ID" value="NZ_QRDJ01000009.1"/>
</dbReference>
<evidence type="ECO:0000313" key="3">
    <source>
        <dbReference type="EMBL" id="REC93747.1"/>
    </source>
</evidence>
<proteinExistence type="predicted"/>
<gene>
    <name evidence="3" type="ORF">C8D72_3095</name>
</gene>
<dbReference type="PROSITE" id="PS51257">
    <property type="entry name" value="PROKAR_LIPOPROTEIN"/>
    <property type="match status" value="1"/>
</dbReference>
<feature type="compositionally biased region" description="Polar residues" evidence="1">
    <location>
        <begin position="60"/>
        <end position="81"/>
    </location>
</feature>
<dbReference type="OrthoDB" id="9975376at2"/>
<name>A0A3D9DSM2_9GAMM</name>
<evidence type="ECO:0008006" key="5">
    <source>
        <dbReference type="Google" id="ProtNLM"/>
    </source>
</evidence>
<evidence type="ECO:0000256" key="1">
    <source>
        <dbReference type="SAM" id="MobiDB-lite"/>
    </source>
</evidence>
<evidence type="ECO:0000256" key="2">
    <source>
        <dbReference type="SAM" id="SignalP"/>
    </source>
</evidence>